<keyword evidence="1 8" id="KW-0723">Serine/threonine-protein kinase</keyword>
<evidence type="ECO:0000256" key="4">
    <source>
        <dbReference type="ARBA" id="ARBA00022741"/>
    </source>
</evidence>
<dbReference type="InterPro" id="IPR033701">
    <property type="entry name" value="POLO_box_1"/>
</dbReference>
<dbReference type="EC" id="2.7.11.21" evidence="8"/>
<evidence type="ECO:0000313" key="12">
    <source>
        <dbReference type="EMBL" id="KZT06991.1"/>
    </source>
</evidence>
<evidence type="ECO:0000313" key="13">
    <source>
        <dbReference type="Proteomes" id="UP000076871"/>
    </source>
</evidence>
<dbReference type="SUPFAM" id="SSF56112">
    <property type="entry name" value="Protein kinase-like (PK-like)"/>
    <property type="match status" value="1"/>
</dbReference>
<dbReference type="GO" id="GO:0007052">
    <property type="term" value="P:mitotic spindle organization"/>
    <property type="evidence" value="ECO:0007669"/>
    <property type="project" value="TreeGrafter"/>
</dbReference>
<dbReference type="FunFam" id="1.10.510.10:FF:000647">
    <property type="entry name" value="Serine/threonine-protein kinase"/>
    <property type="match status" value="1"/>
</dbReference>
<dbReference type="InterPro" id="IPR036947">
    <property type="entry name" value="POLO_box_dom_sf"/>
</dbReference>
<feature type="compositionally biased region" description="Basic and acidic residues" evidence="9">
    <location>
        <begin position="472"/>
        <end position="487"/>
    </location>
</feature>
<reference evidence="12 13" key="1">
    <citation type="journal article" date="2016" name="Mol. Biol. Evol.">
        <title>Comparative Genomics of Early-Diverging Mushroom-Forming Fungi Provides Insights into the Origins of Lignocellulose Decay Capabilities.</title>
        <authorList>
            <person name="Nagy L.G."/>
            <person name="Riley R."/>
            <person name="Tritt A."/>
            <person name="Adam C."/>
            <person name="Daum C."/>
            <person name="Floudas D."/>
            <person name="Sun H."/>
            <person name="Yadav J.S."/>
            <person name="Pangilinan J."/>
            <person name="Larsson K.H."/>
            <person name="Matsuura K."/>
            <person name="Barry K."/>
            <person name="Labutti K."/>
            <person name="Kuo R."/>
            <person name="Ohm R.A."/>
            <person name="Bhattacharya S.S."/>
            <person name="Shirouzu T."/>
            <person name="Yoshinaga Y."/>
            <person name="Martin F.M."/>
            <person name="Grigoriev I.V."/>
            <person name="Hibbett D.S."/>
        </authorList>
    </citation>
    <scope>NUCLEOTIDE SEQUENCE [LARGE SCALE GENOMIC DNA]</scope>
    <source>
        <strain evidence="12 13">93-53</strain>
    </source>
</reference>
<keyword evidence="6 7" id="KW-0067">ATP-binding</keyword>
<keyword evidence="2 8" id="KW-0808">Transferase</keyword>
<name>A0A165EG63_9APHY</name>
<keyword evidence="4 7" id="KW-0547">Nucleotide-binding</keyword>
<feature type="domain" description="POLO box" evidence="11">
    <location>
        <begin position="597"/>
        <end position="680"/>
    </location>
</feature>
<evidence type="ECO:0000256" key="8">
    <source>
        <dbReference type="RuleBase" id="RU361162"/>
    </source>
</evidence>
<keyword evidence="5 8" id="KW-0418">Kinase</keyword>
<dbReference type="GO" id="GO:0000922">
    <property type="term" value="C:spindle pole"/>
    <property type="evidence" value="ECO:0007669"/>
    <property type="project" value="TreeGrafter"/>
</dbReference>
<evidence type="ECO:0000256" key="9">
    <source>
        <dbReference type="SAM" id="MobiDB-lite"/>
    </source>
</evidence>
<evidence type="ECO:0000256" key="3">
    <source>
        <dbReference type="ARBA" id="ARBA00022737"/>
    </source>
</evidence>
<comment type="catalytic activity">
    <reaction evidence="8">
        <text>L-threonyl-[protein] + ATP = O-phospho-L-threonyl-[protein] + ADP + H(+)</text>
        <dbReference type="Rhea" id="RHEA:46608"/>
        <dbReference type="Rhea" id="RHEA-COMP:11060"/>
        <dbReference type="Rhea" id="RHEA-COMP:11605"/>
        <dbReference type="ChEBI" id="CHEBI:15378"/>
        <dbReference type="ChEBI" id="CHEBI:30013"/>
        <dbReference type="ChEBI" id="CHEBI:30616"/>
        <dbReference type="ChEBI" id="CHEBI:61977"/>
        <dbReference type="ChEBI" id="CHEBI:456216"/>
        <dbReference type="EC" id="2.7.11.21"/>
    </reaction>
</comment>
<dbReference type="RefSeq" id="XP_040764731.1">
    <property type="nucleotide sequence ID" value="XM_040904348.1"/>
</dbReference>
<dbReference type="OrthoDB" id="408964at2759"/>
<evidence type="ECO:0000259" key="11">
    <source>
        <dbReference type="PROSITE" id="PS50078"/>
    </source>
</evidence>
<dbReference type="PANTHER" id="PTHR24345">
    <property type="entry name" value="SERINE/THREONINE-PROTEIN KINASE PLK"/>
    <property type="match status" value="1"/>
</dbReference>
<dbReference type="InterPro" id="IPR008271">
    <property type="entry name" value="Ser/Thr_kinase_AS"/>
</dbReference>
<dbReference type="GO" id="GO:0005634">
    <property type="term" value="C:nucleus"/>
    <property type="evidence" value="ECO:0007669"/>
    <property type="project" value="TreeGrafter"/>
</dbReference>
<evidence type="ECO:0000259" key="10">
    <source>
        <dbReference type="PROSITE" id="PS50011"/>
    </source>
</evidence>
<dbReference type="GO" id="GO:0005816">
    <property type="term" value="C:spindle pole body"/>
    <property type="evidence" value="ECO:0007669"/>
    <property type="project" value="TreeGrafter"/>
</dbReference>
<dbReference type="PANTHER" id="PTHR24345:SF0">
    <property type="entry name" value="CELL CYCLE SERINE_THREONINE-PROTEIN KINASE CDC5_MSD2"/>
    <property type="match status" value="1"/>
</dbReference>
<proteinExistence type="inferred from homology"/>
<feature type="domain" description="POLO box" evidence="11">
    <location>
        <begin position="701"/>
        <end position="794"/>
    </location>
</feature>
<keyword evidence="3" id="KW-0677">Repeat</keyword>
<feature type="compositionally biased region" description="Pro residues" evidence="9">
    <location>
        <begin position="23"/>
        <end position="33"/>
    </location>
</feature>
<dbReference type="SMART" id="SM00220">
    <property type="entry name" value="S_TKc"/>
    <property type="match status" value="1"/>
</dbReference>
<dbReference type="InterPro" id="IPR000959">
    <property type="entry name" value="POLO_box_dom"/>
</dbReference>
<dbReference type="InterPro" id="IPR000719">
    <property type="entry name" value="Prot_kinase_dom"/>
</dbReference>
<dbReference type="SUPFAM" id="SSF82615">
    <property type="entry name" value="Polo-box domain"/>
    <property type="match status" value="2"/>
</dbReference>
<feature type="binding site" evidence="7">
    <location>
        <position position="97"/>
    </location>
    <ligand>
        <name>ATP</name>
        <dbReference type="ChEBI" id="CHEBI:30616"/>
    </ligand>
</feature>
<comment type="similarity">
    <text evidence="8">Belongs to the protein kinase superfamily. Ser/Thr protein kinase family. CDC5/Polo subfamily.</text>
</comment>
<dbReference type="Proteomes" id="UP000076871">
    <property type="component" value="Unassembled WGS sequence"/>
</dbReference>
<feature type="domain" description="Protein kinase" evidence="10">
    <location>
        <begin position="69"/>
        <end position="324"/>
    </location>
</feature>
<feature type="compositionally biased region" description="Polar residues" evidence="9">
    <location>
        <begin position="12"/>
        <end position="22"/>
    </location>
</feature>
<feature type="compositionally biased region" description="Basic and acidic residues" evidence="9">
    <location>
        <begin position="521"/>
        <end position="542"/>
    </location>
</feature>
<dbReference type="CDD" id="cd13118">
    <property type="entry name" value="POLO_box_1"/>
    <property type="match status" value="1"/>
</dbReference>
<feature type="region of interest" description="Disordered" evidence="9">
    <location>
        <begin position="803"/>
        <end position="836"/>
    </location>
</feature>
<dbReference type="PROSITE" id="PS00107">
    <property type="entry name" value="PROTEIN_KINASE_ATP"/>
    <property type="match status" value="1"/>
</dbReference>
<dbReference type="PROSITE" id="PS50011">
    <property type="entry name" value="PROTEIN_KINASE_DOM"/>
    <property type="match status" value="1"/>
</dbReference>
<evidence type="ECO:0000256" key="1">
    <source>
        <dbReference type="ARBA" id="ARBA00022527"/>
    </source>
</evidence>
<dbReference type="Gene3D" id="3.30.200.20">
    <property type="entry name" value="Phosphorylase Kinase, domain 1"/>
    <property type="match status" value="1"/>
</dbReference>
<evidence type="ECO:0000256" key="6">
    <source>
        <dbReference type="ARBA" id="ARBA00022840"/>
    </source>
</evidence>
<sequence length="836" mass="93732">MPPPPRRHPLSVPTNHHAVNSRPSPPATPPKPQEQPKRSGSPPLPRQNTKVAPPSPPKVITDKSRTLEFQRVGLLGEGGFARVYEVQDPRGLRVACKVVTKSSLKTKKAKTKLYAEIKIHRSLNHPNIVNFQECFEDDDNVYMTLELCHNGSLMDMLRRRRRFTEPEARFFMVELIGACHYMHTHQVIHRDLKLGNIFLDKNMHVKVGDFGLAALIENPGERKKTICGTPNYIAPEVLFDTANGHSFEVDTWSIGVILYTLVVGRPPFQTKDVKAIYKRIRDNEYEFPADRAVSYQVQELVQVILTPNPQERPTLHEIIDHAWFTSGTVPGYIPATAHDGVPDFRHITRPISEANLARLRGNAMLDKDQSSNIAVPGARPSGAPGTGVSANVAGMKGVTSSLAQQEKEFHKAVQPGSPISALLSSARQPLMVGPMPTRDEQPLIRKLQAARDHRGPARLRMQAFPEPEDDGELRREEQRKKELESQKARIVAQMATTGAPESEYAQDGPENQENVPPTTYRDNRSKEHVKNKDKERITKDEPASAGASPTNSGSLPIKPNGFDAAARTLTAAFEAKAAGRLFRDPRDDVDLPDAKVFIASWVDYCNKYGMGYALTDGSVGVHFNDSTTMILAPDKSHFDYITSKSKGMVYVRKNHTIEDYPEDLKSKVYLLKHFEKYIMEKLYGDYNYTFEDRERVKGMDFVVKYLRMKHVIVFKMSHDVLQFNFYDHSKVILSSQGLLITHIDKNYKLTRWTLSEVMAQALRPSHADPERAKFHQRLVDKLKYCKEVLVSIKNASVSQVQGQAQAAPGSAMAPEEVPSSGTRSSVSSKASKVSLR</sequence>
<gene>
    <name evidence="12" type="ORF">LAESUDRAFT_652234</name>
</gene>
<organism evidence="12 13">
    <name type="scientific">Laetiporus sulphureus 93-53</name>
    <dbReference type="NCBI Taxonomy" id="1314785"/>
    <lineage>
        <taxon>Eukaryota</taxon>
        <taxon>Fungi</taxon>
        <taxon>Dikarya</taxon>
        <taxon>Basidiomycota</taxon>
        <taxon>Agaricomycotina</taxon>
        <taxon>Agaricomycetes</taxon>
        <taxon>Polyporales</taxon>
        <taxon>Laetiporus</taxon>
    </lineage>
</organism>
<dbReference type="AlphaFoldDB" id="A0A165EG63"/>
<dbReference type="Gene3D" id="1.10.510.10">
    <property type="entry name" value="Transferase(Phosphotransferase) domain 1"/>
    <property type="match status" value="1"/>
</dbReference>
<dbReference type="FunFam" id="3.30.200.20:FF:000042">
    <property type="entry name" value="Aurora kinase A"/>
    <property type="match status" value="1"/>
</dbReference>
<dbReference type="CDD" id="cd14099">
    <property type="entry name" value="STKc_PLK"/>
    <property type="match status" value="1"/>
</dbReference>
<protein>
    <recommendedName>
        <fullName evidence="8">Serine/threonine-protein kinase</fullName>
        <ecNumber evidence="8">2.7.11.21</ecNumber>
    </recommendedName>
</protein>
<dbReference type="GeneID" id="63821378"/>
<evidence type="ECO:0000256" key="5">
    <source>
        <dbReference type="ARBA" id="ARBA00022777"/>
    </source>
</evidence>
<dbReference type="STRING" id="1314785.A0A165EG63"/>
<dbReference type="Pfam" id="PF00069">
    <property type="entry name" value="Pkinase"/>
    <property type="match status" value="1"/>
</dbReference>
<dbReference type="CDD" id="cd13117">
    <property type="entry name" value="POLO_box_2"/>
    <property type="match status" value="1"/>
</dbReference>
<dbReference type="GO" id="GO:0004674">
    <property type="term" value="F:protein serine/threonine kinase activity"/>
    <property type="evidence" value="ECO:0007669"/>
    <property type="project" value="UniProtKB-KW"/>
</dbReference>
<dbReference type="Pfam" id="PF00659">
    <property type="entry name" value="POLO_box"/>
    <property type="match status" value="2"/>
</dbReference>
<keyword evidence="13" id="KW-1185">Reference proteome</keyword>
<dbReference type="Gene3D" id="3.30.1120.30">
    <property type="entry name" value="POLO box domain"/>
    <property type="match status" value="2"/>
</dbReference>
<evidence type="ECO:0000256" key="7">
    <source>
        <dbReference type="PROSITE-ProRule" id="PRU10141"/>
    </source>
</evidence>
<dbReference type="InterPro" id="IPR017441">
    <property type="entry name" value="Protein_kinase_ATP_BS"/>
</dbReference>
<dbReference type="EMBL" id="KV427621">
    <property type="protein sequence ID" value="KZT06991.1"/>
    <property type="molecule type" value="Genomic_DNA"/>
</dbReference>
<feature type="region of interest" description="Disordered" evidence="9">
    <location>
        <begin position="1"/>
        <end position="63"/>
    </location>
</feature>
<dbReference type="FunCoup" id="A0A165EG63">
    <property type="interactions" value="276"/>
</dbReference>
<dbReference type="InterPro" id="IPR011009">
    <property type="entry name" value="Kinase-like_dom_sf"/>
</dbReference>
<feature type="region of interest" description="Disordered" evidence="9">
    <location>
        <begin position="451"/>
        <end position="559"/>
    </location>
</feature>
<evidence type="ECO:0000256" key="2">
    <source>
        <dbReference type="ARBA" id="ARBA00022679"/>
    </source>
</evidence>
<dbReference type="InParanoid" id="A0A165EG63"/>
<dbReference type="InterPro" id="IPR033695">
    <property type="entry name" value="POLO_box_2"/>
</dbReference>
<dbReference type="GO" id="GO:0005524">
    <property type="term" value="F:ATP binding"/>
    <property type="evidence" value="ECO:0007669"/>
    <property type="project" value="UniProtKB-UniRule"/>
</dbReference>
<accession>A0A165EG63</accession>
<dbReference type="PROSITE" id="PS50078">
    <property type="entry name" value="POLO_BOX"/>
    <property type="match status" value="2"/>
</dbReference>
<dbReference type="GO" id="GO:0005737">
    <property type="term" value="C:cytoplasm"/>
    <property type="evidence" value="ECO:0007669"/>
    <property type="project" value="TreeGrafter"/>
</dbReference>
<dbReference type="PROSITE" id="PS00108">
    <property type="entry name" value="PROTEIN_KINASE_ST"/>
    <property type="match status" value="1"/>
</dbReference>
<dbReference type="GO" id="GO:0000776">
    <property type="term" value="C:kinetochore"/>
    <property type="evidence" value="ECO:0007669"/>
    <property type="project" value="TreeGrafter"/>
</dbReference>